<evidence type="ECO:0000259" key="1">
    <source>
        <dbReference type="Pfam" id="PF09204"/>
    </source>
</evidence>
<dbReference type="Gene3D" id="1.20.120.650">
    <property type="entry name" value="Colicin D"/>
    <property type="match status" value="1"/>
</dbReference>
<sequence>MARSPEAGRLLTADGRWFSAAWLHSKAVVPFATPFGADDQVLERFRDGARAVGAASVFVFPLGDERPRVLGDVDPLGVRGEVLLAVPNRDGALLITDARYSLLAGTGEFLAAAVPWGVDRARAHFGRDARRLAEVYPELLEVATRLPPARPVLASPSEVEPGSALAGKVRLMESFAEGSIAAPDFARAWLTARRRRPRQEELLDEPFERLLAEVFFLLEDYVIDPALRDPGDLTDEDLLHGVQAVVQRLRLLEAPDRG</sequence>
<dbReference type="RefSeq" id="WP_237339288.1">
    <property type="nucleotide sequence ID" value="NZ_BAABCM010000011.1"/>
</dbReference>
<keyword evidence="3" id="KW-1185">Reference proteome</keyword>
<organism evidence="2 3">
    <name type="scientific">Amycolatopsis tucumanensis</name>
    <dbReference type="NCBI Taxonomy" id="401106"/>
    <lineage>
        <taxon>Bacteria</taxon>
        <taxon>Bacillati</taxon>
        <taxon>Actinomycetota</taxon>
        <taxon>Actinomycetes</taxon>
        <taxon>Pseudonocardiales</taxon>
        <taxon>Pseudonocardiaceae</taxon>
        <taxon>Amycolatopsis</taxon>
    </lineage>
</organism>
<gene>
    <name evidence="2" type="ORF">GCM10022380_63960</name>
</gene>
<proteinExistence type="predicted"/>
<dbReference type="EMBL" id="BAABCM010000011">
    <property type="protein sequence ID" value="GAA3837028.1"/>
    <property type="molecule type" value="Genomic_DNA"/>
</dbReference>
<reference evidence="3" key="1">
    <citation type="journal article" date="2019" name="Int. J. Syst. Evol. Microbiol.">
        <title>The Global Catalogue of Microorganisms (GCM) 10K type strain sequencing project: providing services to taxonomists for standard genome sequencing and annotation.</title>
        <authorList>
            <consortium name="The Broad Institute Genomics Platform"/>
            <consortium name="The Broad Institute Genome Sequencing Center for Infectious Disease"/>
            <person name="Wu L."/>
            <person name="Ma J."/>
        </authorList>
    </citation>
    <scope>NUCLEOTIDE SEQUENCE [LARGE SCALE GENOMIC DNA]</scope>
    <source>
        <strain evidence="3">JCM 17017</strain>
    </source>
</reference>
<dbReference type="InterPro" id="IPR015287">
    <property type="entry name" value="Colicin_D_immunity_dom"/>
</dbReference>
<comment type="caution">
    <text evidence="2">The sequence shown here is derived from an EMBL/GenBank/DDBJ whole genome shotgun (WGS) entry which is preliminary data.</text>
</comment>
<feature type="domain" description="Colicin D immunity protein" evidence="1">
    <location>
        <begin position="169"/>
        <end position="249"/>
    </location>
</feature>
<dbReference type="InterPro" id="IPR036471">
    <property type="entry name" value="Colicin_D_sf"/>
</dbReference>
<protein>
    <recommendedName>
        <fullName evidence="1">Colicin D immunity protein domain-containing protein</fullName>
    </recommendedName>
</protein>
<dbReference type="Pfam" id="PF09204">
    <property type="entry name" value="Colicin_immun"/>
    <property type="match status" value="1"/>
</dbReference>
<evidence type="ECO:0000313" key="3">
    <source>
        <dbReference type="Proteomes" id="UP001501624"/>
    </source>
</evidence>
<accession>A0ABP7J8X8</accession>
<dbReference type="Proteomes" id="UP001501624">
    <property type="component" value="Unassembled WGS sequence"/>
</dbReference>
<evidence type="ECO:0000313" key="2">
    <source>
        <dbReference type="EMBL" id="GAA3837028.1"/>
    </source>
</evidence>
<name>A0ABP7J8X8_9PSEU</name>